<feature type="active site" evidence="12">
    <location>
        <position position="404"/>
    </location>
</feature>
<dbReference type="SUPFAM" id="SSF56024">
    <property type="entry name" value="Phospholipase D/nuclease"/>
    <property type="match status" value="2"/>
</dbReference>
<dbReference type="GO" id="GO:0008808">
    <property type="term" value="F:cardiolipin synthase activity"/>
    <property type="evidence" value="ECO:0007669"/>
    <property type="project" value="UniProtKB-UniRule"/>
</dbReference>
<accession>A0A9E7D2J5</accession>
<dbReference type="InterPro" id="IPR027379">
    <property type="entry name" value="CLS_N"/>
</dbReference>
<dbReference type="CDD" id="cd09110">
    <property type="entry name" value="PLDc_CLS_1"/>
    <property type="match status" value="1"/>
</dbReference>
<dbReference type="InterPro" id="IPR025202">
    <property type="entry name" value="PLD-like_dom"/>
</dbReference>
<dbReference type="GO" id="GO:0005886">
    <property type="term" value="C:plasma membrane"/>
    <property type="evidence" value="ECO:0007669"/>
    <property type="project" value="UniProtKB-SubCell"/>
</dbReference>
<evidence type="ECO:0000313" key="16">
    <source>
        <dbReference type="Proteomes" id="UP000831290"/>
    </source>
</evidence>
<keyword evidence="11 12" id="KW-1208">Phospholipid metabolism</keyword>
<evidence type="ECO:0000256" key="6">
    <source>
        <dbReference type="ARBA" id="ARBA00022737"/>
    </source>
</evidence>
<reference evidence="15" key="1">
    <citation type="submission" date="2022-03" db="EMBL/GenBank/DDBJ databases">
        <title>Description of Abyssus ytuae gen. nov., sp. nov., a novel member of the family Flavobacteriaceae isolated from the sediment of Mariana Trench.</title>
        <authorList>
            <person name="Zhang J."/>
            <person name="Xu X."/>
        </authorList>
    </citation>
    <scope>NUCLEOTIDE SEQUENCE</scope>
    <source>
        <strain evidence="15">MT3330</strain>
    </source>
</reference>
<dbReference type="InterPro" id="IPR030874">
    <property type="entry name" value="Cardiolipin_synth_Firmi"/>
</dbReference>
<evidence type="ECO:0000256" key="12">
    <source>
        <dbReference type="HAMAP-Rule" id="MF_01916"/>
    </source>
</evidence>
<organism evidence="15 16">
    <name type="scientific">Abyssalbus ytuae</name>
    <dbReference type="NCBI Taxonomy" id="2926907"/>
    <lineage>
        <taxon>Bacteria</taxon>
        <taxon>Pseudomonadati</taxon>
        <taxon>Bacteroidota</taxon>
        <taxon>Flavobacteriia</taxon>
        <taxon>Flavobacteriales</taxon>
        <taxon>Flavobacteriaceae</taxon>
        <taxon>Abyssalbus</taxon>
    </lineage>
</organism>
<dbReference type="HAMAP" id="MF_01916">
    <property type="entry name" value="Cardiolipin_synth_Cls"/>
    <property type="match status" value="1"/>
</dbReference>
<feature type="domain" description="PLD phosphodiesterase" evidence="14">
    <location>
        <begin position="221"/>
        <end position="248"/>
    </location>
</feature>
<comment type="subcellular location">
    <subcellularLocation>
        <location evidence="1 12">Cell membrane</location>
        <topology evidence="1 12">Multi-pass membrane protein</topology>
    </subcellularLocation>
</comment>
<keyword evidence="7 12" id="KW-1133">Transmembrane helix</keyword>
<evidence type="ECO:0000256" key="3">
    <source>
        <dbReference type="ARBA" id="ARBA00022516"/>
    </source>
</evidence>
<keyword evidence="6" id="KW-0677">Repeat</keyword>
<dbReference type="InterPro" id="IPR022924">
    <property type="entry name" value="Cardiolipin_synthase"/>
</dbReference>
<evidence type="ECO:0000256" key="10">
    <source>
        <dbReference type="ARBA" id="ARBA00023209"/>
    </source>
</evidence>
<evidence type="ECO:0000313" key="15">
    <source>
        <dbReference type="EMBL" id="UOB18233.1"/>
    </source>
</evidence>
<dbReference type="PANTHER" id="PTHR21248">
    <property type="entry name" value="CARDIOLIPIN SYNTHASE"/>
    <property type="match status" value="1"/>
</dbReference>
<dbReference type="Proteomes" id="UP000831290">
    <property type="component" value="Chromosome"/>
</dbReference>
<keyword evidence="4 12" id="KW-0808">Transferase</keyword>
<dbReference type="SMART" id="SM00155">
    <property type="entry name" value="PLDc"/>
    <property type="match status" value="2"/>
</dbReference>
<evidence type="ECO:0000256" key="9">
    <source>
        <dbReference type="ARBA" id="ARBA00023136"/>
    </source>
</evidence>
<keyword evidence="5 12" id="KW-0812">Transmembrane</keyword>
<evidence type="ECO:0000256" key="1">
    <source>
        <dbReference type="ARBA" id="ARBA00004651"/>
    </source>
</evidence>
<dbReference type="CDD" id="cd09112">
    <property type="entry name" value="PLDc_CLS_2"/>
    <property type="match status" value="1"/>
</dbReference>
<dbReference type="RefSeq" id="WP_255844300.1">
    <property type="nucleotide sequence ID" value="NZ_CP094358.1"/>
</dbReference>
<sequence>MLEYIKDNLWQVFLILNYAIAIITAGSIVLSNLNPTKTLSYLILLVAFPFVGLIIYFLFGQQYRKSKIFRRKNILNQKNIKEWKEKLKLGYNGLKEFDREKFSDKVKLIRLLYNNEEFLLTLCNKVDILINGEEKFKWLLKDLKNAKKSIHLEYYIIKDDGVGNEVLEILCEKAKEGIKVRLSYDSVGSSLSSKTLKKLKEAEVEFHPFMPVHFPRFTSKLNYRNHRKIIIIDGEIGYVGGVNISDRYVNHTPGIYWRDTHLRIEGEAVGSLQLQFMLNWDFVTPYDVVVENDFFPKCTVSDKVPVQIAASGPDTDWANIMEAIFIAISTADKYIYITTPYFIPSEEILMALIAIAKSGVEVKLIVPKESDSWAAKYATYSYLEKLLEAGVRVYLYKKGFVHAKTMVIDDIFSTVGTANMDYRSFKINFEINALIYHERTAKQMVQTFNNDLEFCDEVSYEQWKNRALIQKMQESFCHLWAPLL</sequence>
<keyword evidence="10 12" id="KW-0594">Phospholipid biosynthesis</keyword>
<proteinExistence type="inferred from homology"/>
<name>A0A9E7D2J5_9FLAO</name>
<evidence type="ECO:0000256" key="13">
    <source>
        <dbReference type="NCBIfam" id="TIGR04265"/>
    </source>
</evidence>
<feature type="active site" evidence="12">
    <location>
        <position position="233"/>
    </location>
</feature>
<keyword evidence="2 12" id="KW-1003">Cell membrane</keyword>
<dbReference type="EMBL" id="CP094358">
    <property type="protein sequence ID" value="UOB18233.1"/>
    <property type="molecule type" value="Genomic_DNA"/>
</dbReference>
<gene>
    <name evidence="15" type="primary">cls</name>
    <name evidence="15" type="ORF">MQE35_02780</name>
</gene>
<dbReference type="Pfam" id="PF13396">
    <property type="entry name" value="PLDc_N"/>
    <property type="match status" value="1"/>
</dbReference>
<feature type="transmembrane region" description="Helical" evidence="12">
    <location>
        <begin position="39"/>
        <end position="59"/>
    </location>
</feature>
<feature type="active site" evidence="12">
    <location>
        <position position="409"/>
    </location>
</feature>
<feature type="active site" evidence="12">
    <location>
        <position position="402"/>
    </location>
</feature>
<protein>
    <recommendedName>
        <fullName evidence="12 13">Cardiolipin synthase</fullName>
        <shortName evidence="12">CL synthase</shortName>
        <ecNumber evidence="12 13">2.7.8.-</ecNumber>
    </recommendedName>
</protein>
<dbReference type="InterPro" id="IPR001736">
    <property type="entry name" value="PLipase_D/transphosphatidylase"/>
</dbReference>
<dbReference type="Gene3D" id="3.30.870.10">
    <property type="entry name" value="Endonuclease Chain A"/>
    <property type="match status" value="2"/>
</dbReference>
<comment type="function">
    <text evidence="12">Catalyzes the reversible phosphatidyl group transfer from one phosphatidylglycerol molecule to another to form cardiolipin (CL) (diphosphatidylglycerol) and glycerol.</text>
</comment>
<evidence type="ECO:0000256" key="8">
    <source>
        <dbReference type="ARBA" id="ARBA00023098"/>
    </source>
</evidence>
<dbReference type="PANTHER" id="PTHR21248:SF22">
    <property type="entry name" value="PHOSPHOLIPASE D"/>
    <property type="match status" value="1"/>
</dbReference>
<evidence type="ECO:0000256" key="7">
    <source>
        <dbReference type="ARBA" id="ARBA00022989"/>
    </source>
</evidence>
<keyword evidence="8 12" id="KW-0443">Lipid metabolism</keyword>
<dbReference type="EC" id="2.7.8.-" evidence="12 13"/>
<feature type="active site" evidence="12">
    <location>
        <position position="228"/>
    </location>
</feature>
<comment type="similarity">
    <text evidence="12">Belongs to the phospholipase D family. Cardiolipin synthase subfamily.</text>
</comment>
<dbReference type="Pfam" id="PF13091">
    <property type="entry name" value="PLDc_2"/>
    <property type="match status" value="2"/>
</dbReference>
<feature type="transmembrane region" description="Helical" evidence="12">
    <location>
        <begin position="12"/>
        <end position="33"/>
    </location>
</feature>
<evidence type="ECO:0000256" key="11">
    <source>
        <dbReference type="ARBA" id="ARBA00023264"/>
    </source>
</evidence>
<dbReference type="GO" id="GO:0032049">
    <property type="term" value="P:cardiolipin biosynthetic process"/>
    <property type="evidence" value="ECO:0007669"/>
    <property type="project" value="UniProtKB-UniRule"/>
</dbReference>
<keyword evidence="3 12" id="KW-0444">Lipid biosynthesis</keyword>
<feature type="domain" description="PLD phosphodiesterase" evidence="14">
    <location>
        <begin position="397"/>
        <end position="424"/>
    </location>
</feature>
<evidence type="ECO:0000256" key="4">
    <source>
        <dbReference type="ARBA" id="ARBA00022679"/>
    </source>
</evidence>
<evidence type="ECO:0000256" key="2">
    <source>
        <dbReference type="ARBA" id="ARBA00022475"/>
    </source>
</evidence>
<evidence type="ECO:0000259" key="14">
    <source>
        <dbReference type="SMART" id="SM00155"/>
    </source>
</evidence>
<evidence type="ECO:0000256" key="5">
    <source>
        <dbReference type="ARBA" id="ARBA00022692"/>
    </source>
</evidence>
<keyword evidence="16" id="KW-1185">Reference proteome</keyword>
<dbReference type="AlphaFoldDB" id="A0A9E7D2J5"/>
<feature type="active site" evidence="12">
    <location>
        <position position="226"/>
    </location>
</feature>
<dbReference type="KEGG" id="fbm:MQE35_02780"/>
<dbReference type="NCBIfam" id="TIGR04265">
    <property type="entry name" value="bac_cardiolipin"/>
    <property type="match status" value="1"/>
</dbReference>
<keyword evidence="9 12" id="KW-0472">Membrane</keyword>
<comment type="catalytic activity">
    <reaction evidence="12">
        <text>2 a 1,2-diacyl-sn-glycero-3-phospho-(1'-sn-glycerol) = a cardiolipin + glycerol</text>
        <dbReference type="Rhea" id="RHEA:31451"/>
        <dbReference type="ChEBI" id="CHEBI:17754"/>
        <dbReference type="ChEBI" id="CHEBI:62237"/>
        <dbReference type="ChEBI" id="CHEBI:64716"/>
    </reaction>
</comment>